<dbReference type="Proteomes" id="UP001484097">
    <property type="component" value="Unassembled WGS sequence"/>
</dbReference>
<comment type="caution">
    <text evidence="1">The sequence shown here is derived from an EMBL/GenBank/DDBJ whole genome shotgun (WGS) entry which is preliminary data.</text>
</comment>
<sequence length="108" mass="11729">MRNLLRDSIKAISGMRYVHIDGDAVFTLGSIGVEKAMKVLLGCKAVEEEGAWPSKDVLKAWGHDVEELNTRVLAAIDDGLDQATATRYVGQVPWSGVTADSFVGVVRR</sequence>
<keyword evidence="2" id="KW-1185">Reference proteome</keyword>
<evidence type="ECO:0000313" key="1">
    <source>
        <dbReference type="EMBL" id="MEO9249218.1"/>
    </source>
</evidence>
<gene>
    <name evidence="1" type="ORF">ABDK96_16165</name>
</gene>
<dbReference type="RefSeq" id="WP_347922018.1">
    <property type="nucleotide sequence ID" value="NZ_JBDXMX010000011.1"/>
</dbReference>
<organism evidence="1 2">
    <name type="scientific">Citricoccus nitrophenolicus</name>
    <dbReference type="NCBI Taxonomy" id="863575"/>
    <lineage>
        <taxon>Bacteria</taxon>
        <taxon>Bacillati</taxon>
        <taxon>Actinomycetota</taxon>
        <taxon>Actinomycetes</taxon>
        <taxon>Micrococcales</taxon>
        <taxon>Micrococcaceae</taxon>
        <taxon>Citricoccus</taxon>
    </lineage>
</organism>
<protein>
    <submittedName>
        <fullName evidence="1">Uncharacterized protein</fullName>
    </submittedName>
</protein>
<reference evidence="1 2" key="1">
    <citation type="submission" date="2024-05" db="EMBL/GenBank/DDBJ databases">
        <authorList>
            <person name="Yi C."/>
        </authorList>
    </citation>
    <scope>NUCLEOTIDE SEQUENCE [LARGE SCALE GENOMIC DNA]</scope>
    <source>
        <strain evidence="1 2">XS13</strain>
    </source>
</reference>
<dbReference type="EMBL" id="JBDXMX010000011">
    <property type="protein sequence ID" value="MEO9249218.1"/>
    <property type="molecule type" value="Genomic_DNA"/>
</dbReference>
<evidence type="ECO:0000313" key="2">
    <source>
        <dbReference type="Proteomes" id="UP001484097"/>
    </source>
</evidence>
<proteinExistence type="predicted"/>
<name>A0ABV0IML3_9MICC</name>
<accession>A0ABV0IML3</accession>